<keyword evidence="1" id="KW-1133">Transmembrane helix</keyword>
<evidence type="ECO:0000313" key="3">
    <source>
        <dbReference type="Proteomes" id="UP001215280"/>
    </source>
</evidence>
<dbReference type="Proteomes" id="UP001215280">
    <property type="component" value="Unassembled WGS sequence"/>
</dbReference>
<proteinExistence type="predicted"/>
<reference evidence="2" key="1">
    <citation type="submission" date="2023-03" db="EMBL/GenBank/DDBJ databases">
        <title>Massive genome expansion in bonnet fungi (Mycena s.s.) driven by repeated elements and novel gene families across ecological guilds.</title>
        <authorList>
            <consortium name="Lawrence Berkeley National Laboratory"/>
            <person name="Harder C.B."/>
            <person name="Miyauchi S."/>
            <person name="Viragh M."/>
            <person name="Kuo A."/>
            <person name="Thoen E."/>
            <person name="Andreopoulos B."/>
            <person name="Lu D."/>
            <person name="Skrede I."/>
            <person name="Drula E."/>
            <person name="Henrissat B."/>
            <person name="Morin E."/>
            <person name="Kohler A."/>
            <person name="Barry K."/>
            <person name="LaButti K."/>
            <person name="Morin E."/>
            <person name="Salamov A."/>
            <person name="Lipzen A."/>
            <person name="Mereny Z."/>
            <person name="Hegedus B."/>
            <person name="Baldrian P."/>
            <person name="Stursova M."/>
            <person name="Weitz H."/>
            <person name="Taylor A."/>
            <person name="Grigoriev I.V."/>
            <person name="Nagy L.G."/>
            <person name="Martin F."/>
            <person name="Kauserud H."/>
        </authorList>
    </citation>
    <scope>NUCLEOTIDE SEQUENCE</scope>
    <source>
        <strain evidence="2">CBHHK188m</strain>
    </source>
</reference>
<organism evidence="2 3">
    <name type="scientific">Mycena maculata</name>
    <dbReference type="NCBI Taxonomy" id="230809"/>
    <lineage>
        <taxon>Eukaryota</taxon>
        <taxon>Fungi</taxon>
        <taxon>Dikarya</taxon>
        <taxon>Basidiomycota</taxon>
        <taxon>Agaricomycotina</taxon>
        <taxon>Agaricomycetes</taxon>
        <taxon>Agaricomycetidae</taxon>
        <taxon>Agaricales</taxon>
        <taxon>Marasmiineae</taxon>
        <taxon>Mycenaceae</taxon>
        <taxon>Mycena</taxon>
    </lineage>
</organism>
<sequence>MNTNAARGLMEKNPLHLVNLLWFDKTTPFVVMFGVALHLRVVKILMDIKRKGNLLLIFFDLEVIALDKNGFWRDMNAQEIQLVLNTIPWKRLVKSNQYQTRLADQAPDQ</sequence>
<keyword evidence="3" id="KW-1185">Reference proteome</keyword>
<keyword evidence="1" id="KW-0472">Membrane</keyword>
<feature type="transmembrane region" description="Helical" evidence="1">
    <location>
        <begin position="20"/>
        <end position="41"/>
    </location>
</feature>
<name>A0AAD7N7X7_9AGAR</name>
<gene>
    <name evidence="2" type="ORF">DFH07DRAFT_775295</name>
</gene>
<dbReference type="EMBL" id="JARJLG010000084">
    <property type="protein sequence ID" value="KAJ7749795.1"/>
    <property type="molecule type" value="Genomic_DNA"/>
</dbReference>
<evidence type="ECO:0000256" key="1">
    <source>
        <dbReference type="SAM" id="Phobius"/>
    </source>
</evidence>
<evidence type="ECO:0000313" key="2">
    <source>
        <dbReference type="EMBL" id="KAJ7749795.1"/>
    </source>
</evidence>
<keyword evidence="1" id="KW-0812">Transmembrane</keyword>
<comment type="caution">
    <text evidence="2">The sequence shown here is derived from an EMBL/GenBank/DDBJ whole genome shotgun (WGS) entry which is preliminary data.</text>
</comment>
<dbReference type="AlphaFoldDB" id="A0AAD7N7X7"/>
<protein>
    <submittedName>
        <fullName evidence="2">Uncharacterized protein</fullName>
    </submittedName>
</protein>
<accession>A0AAD7N7X7</accession>